<proteinExistence type="predicted"/>
<feature type="compositionally biased region" description="Polar residues" evidence="1">
    <location>
        <begin position="12"/>
        <end position="22"/>
    </location>
</feature>
<protein>
    <submittedName>
        <fullName evidence="2">Uncharacterized protein</fullName>
    </submittedName>
</protein>
<accession>A0A3R7WAT1</accession>
<dbReference type="AlphaFoldDB" id="A0A3R7WAT1"/>
<name>A0A3R7WAT1_9STRA</name>
<feature type="compositionally biased region" description="Basic residues" evidence="1">
    <location>
        <begin position="1"/>
        <end position="10"/>
    </location>
</feature>
<evidence type="ECO:0000313" key="2">
    <source>
        <dbReference type="EMBL" id="RQM16622.1"/>
    </source>
</evidence>
<evidence type="ECO:0000313" key="3">
    <source>
        <dbReference type="Proteomes" id="UP000286097"/>
    </source>
</evidence>
<dbReference type="Proteomes" id="UP000286097">
    <property type="component" value="Unassembled WGS sequence"/>
</dbReference>
<organism evidence="2 3">
    <name type="scientific">Peronospora effusa</name>
    <dbReference type="NCBI Taxonomy" id="542832"/>
    <lineage>
        <taxon>Eukaryota</taxon>
        <taxon>Sar</taxon>
        <taxon>Stramenopiles</taxon>
        <taxon>Oomycota</taxon>
        <taxon>Peronosporomycetes</taxon>
        <taxon>Peronosporales</taxon>
        <taxon>Peronosporaceae</taxon>
        <taxon>Peronospora</taxon>
    </lineage>
</organism>
<gene>
    <name evidence="2" type="ORF">DD237_001238</name>
</gene>
<dbReference type="EMBL" id="QKXF01000113">
    <property type="protein sequence ID" value="RQM16622.1"/>
    <property type="molecule type" value="Genomic_DNA"/>
</dbReference>
<comment type="caution">
    <text evidence="2">The sequence shown here is derived from an EMBL/GenBank/DDBJ whole genome shotgun (WGS) entry which is preliminary data.</text>
</comment>
<reference evidence="2 3" key="1">
    <citation type="submission" date="2018-06" db="EMBL/GenBank/DDBJ databases">
        <title>Comparative genomics of downy mildews reveals potential adaptations to biotrophy.</title>
        <authorList>
            <person name="Fletcher K."/>
            <person name="Klosterman S.J."/>
            <person name="Derevnina L."/>
            <person name="Martin F."/>
            <person name="Koike S."/>
            <person name="Reyes Chin-Wo S."/>
            <person name="Mou B."/>
            <person name="Michelmore R."/>
        </authorList>
    </citation>
    <scope>NUCLEOTIDE SEQUENCE [LARGE SCALE GENOMIC DNA]</scope>
    <source>
        <strain evidence="2 3">R13</strain>
    </source>
</reference>
<evidence type="ECO:0000256" key="1">
    <source>
        <dbReference type="SAM" id="MobiDB-lite"/>
    </source>
</evidence>
<dbReference type="VEuPathDB" id="FungiDB:DD237_001238"/>
<sequence length="66" mass="7521">MADLHHRKMGVRSQQSYMQQQTVASPPQFSVYQQQMQAQAQAQAQQNSYQYQQYQKAAAATATTPK</sequence>
<feature type="region of interest" description="Disordered" evidence="1">
    <location>
        <begin position="1"/>
        <end position="22"/>
    </location>
</feature>